<dbReference type="GO" id="GO:0005664">
    <property type="term" value="C:nuclear origin of replication recognition complex"/>
    <property type="evidence" value="ECO:0007669"/>
    <property type="project" value="TreeGrafter"/>
</dbReference>
<dbReference type="OrthoDB" id="343623at2759"/>
<sequence>MLLGPRGCGKNAVLELVIEEVLKEYPDTLSVIKLNGLLHSNDNCALKVHLDNLASFDDNTQFMISMLK</sequence>
<accession>A0A834GHG2</accession>
<proteinExistence type="predicted"/>
<dbReference type="Proteomes" id="UP000626092">
    <property type="component" value="Unassembled WGS sequence"/>
</dbReference>
<dbReference type="InterPro" id="IPR027417">
    <property type="entry name" value="P-loop_NTPase"/>
</dbReference>
<dbReference type="PANTHER" id="PTHR12087">
    <property type="entry name" value="ORIGIN RECOGNITION COMPLEX SUBUNIT 4"/>
    <property type="match status" value="1"/>
</dbReference>
<evidence type="ECO:0000313" key="1">
    <source>
        <dbReference type="EMBL" id="KAF7132162.1"/>
    </source>
</evidence>
<dbReference type="Gene3D" id="3.40.50.300">
    <property type="entry name" value="P-loop containing nucleotide triphosphate hydrolases"/>
    <property type="match status" value="1"/>
</dbReference>
<dbReference type="InterPro" id="IPR016527">
    <property type="entry name" value="ORC4"/>
</dbReference>
<dbReference type="AlphaFoldDB" id="A0A834GHG2"/>
<gene>
    <name evidence="1" type="ORF">RHSIM_Rhsim09G0101700</name>
</gene>
<dbReference type="GO" id="GO:0003688">
    <property type="term" value="F:DNA replication origin binding"/>
    <property type="evidence" value="ECO:0007669"/>
    <property type="project" value="TreeGrafter"/>
</dbReference>
<name>A0A834GHG2_RHOSS</name>
<comment type="caution">
    <text evidence="1">The sequence shown here is derived from an EMBL/GenBank/DDBJ whole genome shotgun (WGS) entry which is preliminary data.</text>
</comment>
<reference evidence="1" key="1">
    <citation type="submission" date="2019-11" db="EMBL/GenBank/DDBJ databases">
        <authorList>
            <person name="Liu Y."/>
            <person name="Hou J."/>
            <person name="Li T.-Q."/>
            <person name="Guan C.-H."/>
            <person name="Wu X."/>
            <person name="Wu H.-Z."/>
            <person name="Ling F."/>
            <person name="Zhang R."/>
            <person name="Shi X.-G."/>
            <person name="Ren J.-P."/>
            <person name="Chen E.-F."/>
            <person name="Sun J.-M."/>
        </authorList>
    </citation>
    <scope>NUCLEOTIDE SEQUENCE</scope>
    <source>
        <strain evidence="1">Adult_tree_wgs_1</strain>
        <tissue evidence="1">Leaves</tissue>
    </source>
</reference>
<organism evidence="1 2">
    <name type="scientific">Rhododendron simsii</name>
    <name type="common">Sims's rhododendron</name>
    <dbReference type="NCBI Taxonomy" id="118357"/>
    <lineage>
        <taxon>Eukaryota</taxon>
        <taxon>Viridiplantae</taxon>
        <taxon>Streptophyta</taxon>
        <taxon>Embryophyta</taxon>
        <taxon>Tracheophyta</taxon>
        <taxon>Spermatophyta</taxon>
        <taxon>Magnoliopsida</taxon>
        <taxon>eudicotyledons</taxon>
        <taxon>Gunneridae</taxon>
        <taxon>Pentapetalae</taxon>
        <taxon>asterids</taxon>
        <taxon>Ericales</taxon>
        <taxon>Ericaceae</taxon>
        <taxon>Ericoideae</taxon>
        <taxon>Rhodoreae</taxon>
        <taxon>Rhododendron</taxon>
    </lineage>
</organism>
<dbReference type="EMBL" id="WJXA01000009">
    <property type="protein sequence ID" value="KAF7132162.1"/>
    <property type="molecule type" value="Genomic_DNA"/>
</dbReference>
<protein>
    <submittedName>
        <fullName evidence="1">Uncharacterized protein</fullName>
    </submittedName>
</protein>
<dbReference type="PANTHER" id="PTHR12087:SF0">
    <property type="entry name" value="ORIGIN RECOGNITION COMPLEX SUBUNIT 4"/>
    <property type="match status" value="1"/>
</dbReference>
<dbReference type="GO" id="GO:0006270">
    <property type="term" value="P:DNA replication initiation"/>
    <property type="evidence" value="ECO:0007669"/>
    <property type="project" value="TreeGrafter"/>
</dbReference>
<keyword evidence="2" id="KW-1185">Reference proteome</keyword>
<evidence type="ECO:0000313" key="2">
    <source>
        <dbReference type="Proteomes" id="UP000626092"/>
    </source>
</evidence>